<keyword evidence="2" id="KW-1185">Reference proteome</keyword>
<reference evidence="1 2" key="1">
    <citation type="submission" date="2018-09" db="EMBL/GenBank/DDBJ databases">
        <title>YIM PH 21725 draft genome.</title>
        <authorList>
            <person name="Miao C."/>
        </authorList>
    </citation>
    <scope>NUCLEOTIDE SEQUENCE [LARGE SCALE GENOMIC DNA]</scope>
    <source>
        <strain evidence="2">YIM PH21725</strain>
    </source>
</reference>
<name>A0A419I613_9PSEU</name>
<evidence type="ECO:0000313" key="1">
    <source>
        <dbReference type="EMBL" id="RJQ86627.1"/>
    </source>
</evidence>
<protein>
    <submittedName>
        <fullName evidence="1">Uncharacterized protein</fullName>
    </submittedName>
</protein>
<gene>
    <name evidence="1" type="ORF">D5S19_11140</name>
</gene>
<evidence type="ECO:0000313" key="2">
    <source>
        <dbReference type="Proteomes" id="UP000285112"/>
    </source>
</evidence>
<dbReference type="EMBL" id="QZFV01000072">
    <property type="protein sequence ID" value="RJQ86627.1"/>
    <property type="molecule type" value="Genomic_DNA"/>
</dbReference>
<dbReference type="Proteomes" id="UP000285112">
    <property type="component" value="Unassembled WGS sequence"/>
</dbReference>
<sequence length="77" mass="7918">MTTNSELRFWVSCSSFSNPPSPGSPPAADPRVGLLATGEPREAETALQHQVSDNHLITTETISAATGLPRAAAVGGS</sequence>
<organism evidence="1 2">
    <name type="scientific">Amycolatopsis panacis</name>
    <dbReference type="NCBI Taxonomy" id="2340917"/>
    <lineage>
        <taxon>Bacteria</taxon>
        <taxon>Bacillati</taxon>
        <taxon>Actinomycetota</taxon>
        <taxon>Actinomycetes</taxon>
        <taxon>Pseudonocardiales</taxon>
        <taxon>Pseudonocardiaceae</taxon>
        <taxon>Amycolatopsis</taxon>
    </lineage>
</organism>
<proteinExistence type="predicted"/>
<dbReference type="AlphaFoldDB" id="A0A419I613"/>
<accession>A0A419I613</accession>
<comment type="caution">
    <text evidence="1">The sequence shown here is derived from an EMBL/GenBank/DDBJ whole genome shotgun (WGS) entry which is preliminary data.</text>
</comment>